<evidence type="ECO:0000313" key="2">
    <source>
        <dbReference type="EMBL" id="KAB0678461.1"/>
    </source>
</evidence>
<organism evidence="2 3">
    <name type="scientific">Plantimonas leprariae</name>
    <dbReference type="NCBI Taxonomy" id="2615207"/>
    <lineage>
        <taxon>Bacteria</taxon>
        <taxon>Pseudomonadati</taxon>
        <taxon>Pseudomonadota</taxon>
        <taxon>Alphaproteobacteria</taxon>
        <taxon>Hyphomicrobiales</taxon>
        <taxon>Aurantimonadaceae</taxon>
        <taxon>Plantimonas</taxon>
    </lineage>
</organism>
<sequence length="127" mass="13883">MRTKKGKRFPKKGSLFPPGETGDGGSARLASLVAEALHEHFASEPHAVKTVMTWTEASDRTVKNWFAGTHGPSGEHLVALARHSDRVYRVFLLLTQHDLIIVDQLVSLRAQLGAAMLAIDNFLVAPD</sequence>
<feature type="region of interest" description="Disordered" evidence="1">
    <location>
        <begin position="1"/>
        <end position="24"/>
    </location>
</feature>
<dbReference type="EMBL" id="VZDO01000013">
    <property type="protein sequence ID" value="KAB0678461.1"/>
    <property type="molecule type" value="Genomic_DNA"/>
</dbReference>
<reference evidence="2 3" key="1">
    <citation type="submission" date="2019-09" db="EMBL/GenBank/DDBJ databases">
        <title>YIM 132180 draft genome.</title>
        <authorList>
            <person name="Zhang K."/>
        </authorList>
    </citation>
    <scope>NUCLEOTIDE SEQUENCE [LARGE SCALE GENOMIC DNA]</scope>
    <source>
        <strain evidence="2 3">YIM 132180</strain>
    </source>
</reference>
<protein>
    <submittedName>
        <fullName evidence="2">Uncharacterized protein</fullName>
    </submittedName>
</protein>
<evidence type="ECO:0000256" key="1">
    <source>
        <dbReference type="SAM" id="MobiDB-lite"/>
    </source>
</evidence>
<evidence type="ECO:0000313" key="3">
    <source>
        <dbReference type="Proteomes" id="UP000432089"/>
    </source>
</evidence>
<name>A0A7V7PMK2_9HYPH</name>
<feature type="compositionally biased region" description="Basic residues" evidence="1">
    <location>
        <begin position="1"/>
        <end position="11"/>
    </location>
</feature>
<dbReference type="AlphaFoldDB" id="A0A7V7PMK2"/>
<dbReference type="Proteomes" id="UP000432089">
    <property type="component" value="Unassembled WGS sequence"/>
</dbReference>
<keyword evidence="3" id="KW-1185">Reference proteome</keyword>
<proteinExistence type="predicted"/>
<gene>
    <name evidence="2" type="ORF">F6X38_15610</name>
</gene>
<dbReference type="RefSeq" id="WP_150971199.1">
    <property type="nucleotide sequence ID" value="NZ_VZDO01000013.1"/>
</dbReference>
<accession>A0A7V7PMK2</accession>
<comment type="caution">
    <text evidence="2">The sequence shown here is derived from an EMBL/GenBank/DDBJ whole genome shotgun (WGS) entry which is preliminary data.</text>
</comment>